<comment type="caution">
    <text evidence="8">The sequence shown here is derived from an EMBL/GenBank/DDBJ whole genome shotgun (WGS) entry which is preliminary data.</text>
</comment>
<evidence type="ECO:0000256" key="6">
    <source>
        <dbReference type="RuleBase" id="RU003908"/>
    </source>
</evidence>
<dbReference type="PANTHER" id="PTHR11604">
    <property type="entry name" value="PROFILIN"/>
    <property type="match status" value="1"/>
</dbReference>
<evidence type="ECO:0000256" key="2">
    <source>
        <dbReference type="ARBA" id="ARBA00010058"/>
    </source>
</evidence>
<dbReference type="PRINTS" id="PR00392">
    <property type="entry name" value="PROFILIN"/>
</dbReference>
<name>A0A843WTK2_COLES</name>
<dbReference type="GO" id="GO:0005938">
    <property type="term" value="C:cell cortex"/>
    <property type="evidence" value="ECO:0007669"/>
    <property type="project" value="TreeGrafter"/>
</dbReference>
<reference evidence="8" key="1">
    <citation type="submission" date="2017-07" db="EMBL/GenBank/DDBJ databases">
        <title>Taro Niue Genome Assembly and Annotation.</title>
        <authorList>
            <person name="Atibalentja N."/>
            <person name="Keating K."/>
            <person name="Fields C.J."/>
        </authorList>
    </citation>
    <scope>NUCLEOTIDE SEQUENCE</scope>
    <source>
        <strain evidence="8">Niue_2</strain>
        <tissue evidence="8">Leaf</tissue>
    </source>
</reference>
<dbReference type="InterPro" id="IPR036140">
    <property type="entry name" value="PFN_sf"/>
</dbReference>
<evidence type="ECO:0000256" key="4">
    <source>
        <dbReference type="ARBA" id="ARBA00023203"/>
    </source>
</evidence>
<dbReference type="SUPFAM" id="SSF55770">
    <property type="entry name" value="Profilin (actin-binding protein)"/>
    <property type="match status" value="1"/>
</dbReference>
<keyword evidence="3" id="KW-0963">Cytoplasm</keyword>
<comment type="subcellular location">
    <subcellularLocation>
        <location evidence="1">Cytoplasm</location>
        <location evidence="1">Cytoskeleton</location>
    </subcellularLocation>
</comment>
<organism evidence="8 9">
    <name type="scientific">Colocasia esculenta</name>
    <name type="common">Wild taro</name>
    <name type="synonym">Arum esculentum</name>
    <dbReference type="NCBI Taxonomy" id="4460"/>
    <lineage>
        <taxon>Eukaryota</taxon>
        <taxon>Viridiplantae</taxon>
        <taxon>Streptophyta</taxon>
        <taxon>Embryophyta</taxon>
        <taxon>Tracheophyta</taxon>
        <taxon>Spermatophyta</taxon>
        <taxon>Magnoliopsida</taxon>
        <taxon>Liliopsida</taxon>
        <taxon>Araceae</taxon>
        <taxon>Aroideae</taxon>
        <taxon>Colocasieae</taxon>
        <taxon>Colocasia</taxon>
    </lineage>
</organism>
<dbReference type="PRINTS" id="PR01640">
    <property type="entry name" value="PROFILINPLNT"/>
</dbReference>
<evidence type="ECO:0000313" key="9">
    <source>
        <dbReference type="Proteomes" id="UP000652761"/>
    </source>
</evidence>
<keyword evidence="4 7" id="KW-0009">Actin-binding</keyword>
<proteinExistence type="inferred from homology"/>
<dbReference type="InterPro" id="IPR048278">
    <property type="entry name" value="PFN"/>
</dbReference>
<dbReference type="EMBL" id="NMUH01004882">
    <property type="protein sequence ID" value="MQM11146.1"/>
    <property type="molecule type" value="Genomic_DNA"/>
</dbReference>
<gene>
    <name evidence="8" type="ORF">Taro_044052</name>
</gene>
<dbReference type="PANTHER" id="PTHR11604:SF67">
    <property type="entry name" value="PROFILIN LP04"/>
    <property type="match status" value="1"/>
</dbReference>
<accession>A0A843WTK2</accession>
<dbReference type="Gene3D" id="3.30.450.30">
    <property type="entry name" value="Dynein light chain 2a, cytoplasmic"/>
    <property type="match status" value="1"/>
</dbReference>
<dbReference type="PROSITE" id="PS00414">
    <property type="entry name" value="PROFILIN"/>
    <property type="match status" value="1"/>
</dbReference>
<dbReference type="InterPro" id="IPR027310">
    <property type="entry name" value="Profilin_CS"/>
</dbReference>
<evidence type="ECO:0000256" key="5">
    <source>
        <dbReference type="ARBA" id="ARBA00023212"/>
    </source>
</evidence>
<dbReference type="CDD" id="cd00148">
    <property type="entry name" value="PROF"/>
    <property type="match status" value="1"/>
</dbReference>
<keyword evidence="9" id="KW-1185">Reference proteome</keyword>
<dbReference type="GO" id="GO:0003785">
    <property type="term" value="F:actin monomer binding"/>
    <property type="evidence" value="ECO:0007669"/>
    <property type="project" value="TreeGrafter"/>
</dbReference>
<evidence type="ECO:0000256" key="7">
    <source>
        <dbReference type="RuleBase" id="RU003909"/>
    </source>
</evidence>
<dbReference type="Pfam" id="PF00235">
    <property type="entry name" value="Profilin"/>
    <property type="match status" value="1"/>
</dbReference>
<dbReference type="Proteomes" id="UP000652761">
    <property type="component" value="Unassembled WGS sequence"/>
</dbReference>
<comment type="similarity">
    <text evidence="2 7">Belongs to the profilin family.</text>
</comment>
<dbReference type="GO" id="GO:0005856">
    <property type="term" value="C:cytoskeleton"/>
    <property type="evidence" value="ECO:0007669"/>
    <property type="project" value="UniProtKB-SubCell"/>
</dbReference>
<keyword evidence="5 6" id="KW-0206">Cytoskeleton</keyword>
<comment type="subunit">
    <text evidence="6">Occurs in many kinds of cells as a complex with monomeric actin in a 1:1 ratio.</text>
</comment>
<dbReference type="SMART" id="SM00392">
    <property type="entry name" value="PROF"/>
    <property type="match status" value="1"/>
</dbReference>
<sequence length="159" mass="17053">MSWQPYVDEHLMCELEGGQTLRAAAIVGHDGSVWAQSKSFPQICITENNQPHCGQKNQAKLGSLLDVVKFKPEEITAIMNDLTEPGSLALTGLHLGDTKYMVIQGEAGAVIRGKKGSGGVTVKKTNQALIIGVYDEPVTPGQCNMVVEKLGDYLADQGL</sequence>
<evidence type="ECO:0000256" key="3">
    <source>
        <dbReference type="ARBA" id="ARBA00022490"/>
    </source>
</evidence>
<dbReference type="InterPro" id="IPR005455">
    <property type="entry name" value="PFN_euk"/>
</dbReference>
<evidence type="ECO:0000313" key="8">
    <source>
        <dbReference type="EMBL" id="MQM11146.1"/>
    </source>
</evidence>
<evidence type="ECO:0000256" key="1">
    <source>
        <dbReference type="ARBA" id="ARBA00004245"/>
    </source>
</evidence>
<comment type="function">
    <text evidence="6">Binds to actin and affects the structure of the cytoskeleton. At high concentrations, profilin prevents the polymerization of actin, whereas it enhances it at low concentrations.</text>
</comment>
<protein>
    <recommendedName>
        <fullName evidence="7">Profilin</fullName>
    </recommendedName>
</protein>
<dbReference type="AlphaFoldDB" id="A0A843WTK2"/>
<dbReference type="OrthoDB" id="421374at2759"/>